<evidence type="ECO:0000256" key="1">
    <source>
        <dbReference type="SAM" id="MobiDB-lite"/>
    </source>
</evidence>
<sequence>MAKTKWTMKKKKKTKPLKDITSPLKDVEIPKEKKKNDANLVEGKEKEANPVEDKESEMETNTNEENETEERVEDEANEANTVQSDAEEEEEERSEEEEEERSEEEKEEEANKDDVEVNEENSGKENEKERSEEEENEEEEANLDENNPPAANVQSNDGGREEGGRAEGGFDEEEPAAIKPLGMYFPPSEYRKKIKISTRCFIADVLKTLGELQPPMTPFKRSEMKGFPLAKINKALGETTTLTLQDIENILACTDEEKTLLGRITEPEDIRDKDDTIVESWMKCLDRGYVVRFEDMFQEDVAARQDPPPQIGNETEATNEAGGNTVKLDELVQVINSFKESIEGRLTKIEEKVGEFDSRLAASEGFVQELLDGRNVDDMEDEQGISKRSRNKTKDISSRAKKKSKKN</sequence>
<feature type="compositionally biased region" description="Acidic residues" evidence="1">
    <location>
        <begin position="85"/>
        <end position="119"/>
    </location>
</feature>
<feature type="region of interest" description="Disordered" evidence="1">
    <location>
        <begin position="372"/>
        <end position="407"/>
    </location>
</feature>
<organism evidence="3 4">
    <name type="scientific">Brassica carinata</name>
    <name type="common">Ethiopian mustard</name>
    <name type="synonym">Abyssinian cabbage</name>
    <dbReference type="NCBI Taxonomy" id="52824"/>
    <lineage>
        <taxon>Eukaryota</taxon>
        <taxon>Viridiplantae</taxon>
        <taxon>Streptophyta</taxon>
        <taxon>Embryophyta</taxon>
        <taxon>Tracheophyta</taxon>
        <taxon>Spermatophyta</taxon>
        <taxon>Magnoliopsida</taxon>
        <taxon>eudicotyledons</taxon>
        <taxon>Gunneridae</taxon>
        <taxon>Pentapetalae</taxon>
        <taxon>rosids</taxon>
        <taxon>malvids</taxon>
        <taxon>Brassicales</taxon>
        <taxon>Brassicaceae</taxon>
        <taxon>Brassiceae</taxon>
        <taxon>Brassica</taxon>
    </lineage>
</organism>
<comment type="caution">
    <text evidence="3">The sequence shown here is derived from an EMBL/GenBank/DDBJ whole genome shotgun (WGS) entry which is preliminary data.</text>
</comment>
<accession>A0A8X7SDZ3</accession>
<evidence type="ECO:0000259" key="2">
    <source>
        <dbReference type="Pfam" id="PF03384"/>
    </source>
</evidence>
<feature type="region of interest" description="Disordered" evidence="1">
    <location>
        <begin position="1"/>
        <end position="180"/>
    </location>
</feature>
<dbReference type="Pfam" id="PF03384">
    <property type="entry name" value="DUF287"/>
    <property type="match status" value="1"/>
</dbReference>
<evidence type="ECO:0000313" key="3">
    <source>
        <dbReference type="EMBL" id="KAG2304597.1"/>
    </source>
</evidence>
<gene>
    <name evidence="3" type="ORF">Bca52824_033248</name>
</gene>
<name>A0A8X7SDZ3_BRACI</name>
<keyword evidence="4" id="KW-1185">Reference proteome</keyword>
<feature type="domain" description="DUF287" evidence="2">
    <location>
        <begin position="247"/>
        <end position="297"/>
    </location>
</feature>
<dbReference type="OrthoDB" id="1092475at2759"/>
<feature type="compositionally biased region" description="Acidic residues" evidence="1">
    <location>
        <begin position="132"/>
        <end position="143"/>
    </location>
</feature>
<protein>
    <recommendedName>
        <fullName evidence="2">DUF287 domain-containing protein</fullName>
    </recommendedName>
</protein>
<dbReference type="EMBL" id="JAAMPC010000007">
    <property type="protein sequence ID" value="KAG2304597.1"/>
    <property type="molecule type" value="Genomic_DNA"/>
</dbReference>
<feature type="compositionally biased region" description="Acidic residues" evidence="1">
    <location>
        <begin position="54"/>
        <end position="77"/>
    </location>
</feature>
<reference evidence="3 4" key="1">
    <citation type="submission" date="2020-02" db="EMBL/GenBank/DDBJ databases">
        <authorList>
            <person name="Ma Q."/>
            <person name="Huang Y."/>
            <person name="Song X."/>
            <person name="Pei D."/>
        </authorList>
    </citation>
    <scope>NUCLEOTIDE SEQUENCE [LARGE SCALE GENOMIC DNA]</scope>
    <source>
        <strain evidence="3">Sxm20200214</strain>
        <tissue evidence="3">Leaf</tissue>
    </source>
</reference>
<evidence type="ECO:0000313" key="4">
    <source>
        <dbReference type="Proteomes" id="UP000886595"/>
    </source>
</evidence>
<feature type="compositionally biased region" description="Basic residues" evidence="1">
    <location>
        <begin position="1"/>
        <end position="15"/>
    </location>
</feature>
<proteinExistence type="predicted"/>
<dbReference type="AlphaFoldDB" id="A0A8X7SDZ3"/>
<feature type="compositionally biased region" description="Basic and acidic residues" evidence="1">
    <location>
        <begin position="121"/>
        <end position="131"/>
    </location>
</feature>
<dbReference type="Proteomes" id="UP000886595">
    <property type="component" value="Unassembled WGS sequence"/>
</dbReference>
<dbReference type="InterPro" id="IPR005048">
    <property type="entry name" value="DUF287"/>
</dbReference>
<feature type="compositionally biased region" description="Basic and acidic residues" evidence="1">
    <location>
        <begin position="25"/>
        <end position="53"/>
    </location>
</feature>